<dbReference type="GO" id="GO:0005840">
    <property type="term" value="C:ribosome"/>
    <property type="evidence" value="ECO:0007669"/>
    <property type="project" value="UniProtKB-KW"/>
</dbReference>
<evidence type="ECO:0000256" key="4">
    <source>
        <dbReference type="ARBA" id="ARBA00022640"/>
    </source>
</evidence>
<evidence type="ECO:0000313" key="8">
    <source>
        <dbReference type="EMBL" id="TFJ82649.1"/>
    </source>
</evidence>
<accession>A0A4D9D212</accession>
<organism evidence="8 9">
    <name type="scientific">Nannochloropsis salina CCMP1776</name>
    <dbReference type="NCBI Taxonomy" id="1027361"/>
    <lineage>
        <taxon>Eukaryota</taxon>
        <taxon>Sar</taxon>
        <taxon>Stramenopiles</taxon>
        <taxon>Ochrophyta</taxon>
        <taxon>Eustigmatophyceae</taxon>
        <taxon>Eustigmatales</taxon>
        <taxon>Monodopsidaceae</taxon>
        <taxon>Microchloropsis</taxon>
        <taxon>Microchloropsis salina</taxon>
    </lineage>
</organism>
<keyword evidence="9" id="KW-1185">Reference proteome</keyword>
<comment type="subcellular location">
    <subcellularLocation>
        <location evidence="1">Plastid</location>
        <location evidence="1">Chloroplast</location>
    </subcellularLocation>
</comment>
<sequence length="141" mass="15959">MGIIKPGKVVVVLAGRYAGKKAVVVKALDEGSVDKRFPHAIVCGIDVAPRKVTRSMNKKTIKRKSKVKPFVKAINYTHILPTRYVVDIDLKKAEEPTDDRKALKRAIRKTLEERYLDQASIAAKSERKSQGTAYFYKKLRF</sequence>
<dbReference type="InterPro" id="IPR008991">
    <property type="entry name" value="Translation_prot_SH3-like_sf"/>
</dbReference>
<dbReference type="GO" id="GO:1990904">
    <property type="term" value="C:ribonucleoprotein complex"/>
    <property type="evidence" value="ECO:0007669"/>
    <property type="project" value="UniProtKB-KW"/>
</dbReference>
<dbReference type="AlphaFoldDB" id="A0A4D9D212"/>
<dbReference type="OrthoDB" id="2365484at2759"/>
<evidence type="ECO:0000256" key="5">
    <source>
        <dbReference type="ARBA" id="ARBA00022980"/>
    </source>
</evidence>
<dbReference type="InterPro" id="IPR001141">
    <property type="entry name" value="Ribosomal_eL27"/>
</dbReference>
<dbReference type="Pfam" id="PF01777">
    <property type="entry name" value="Ribosomal_L27e"/>
    <property type="match status" value="1"/>
</dbReference>
<dbReference type="Pfam" id="PF00467">
    <property type="entry name" value="KOW"/>
    <property type="match status" value="1"/>
</dbReference>
<keyword evidence="4" id="KW-0934">Plastid</keyword>
<protein>
    <recommendedName>
        <fullName evidence="7">KOW domain-containing protein</fullName>
    </recommendedName>
</protein>
<dbReference type="Gene3D" id="2.30.30.770">
    <property type="match status" value="1"/>
</dbReference>
<reference evidence="8 9" key="1">
    <citation type="submission" date="2019-01" db="EMBL/GenBank/DDBJ databases">
        <title>Nuclear Genome Assembly of the Microalgal Biofuel strain Nannochloropsis salina CCMP1776.</title>
        <authorList>
            <person name="Hovde B."/>
        </authorList>
    </citation>
    <scope>NUCLEOTIDE SEQUENCE [LARGE SCALE GENOMIC DNA]</scope>
    <source>
        <strain evidence="8 9">CCMP1776</strain>
    </source>
</reference>
<keyword evidence="6" id="KW-0687">Ribonucleoprotein</keyword>
<name>A0A4D9D212_9STRA</name>
<feature type="domain" description="KOW" evidence="7">
    <location>
        <begin position="3"/>
        <end position="30"/>
    </location>
</feature>
<comment type="caution">
    <text evidence="8">The sequence shown here is derived from an EMBL/GenBank/DDBJ whole genome shotgun (WGS) entry which is preliminary data.</text>
</comment>
<dbReference type="GO" id="GO:0009507">
    <property type="term" value="C:chloroplast"/>
    <property type="evidence" value="ECO:0007669"/>
    <property type="project" value="UniProtKB-SubCell"/>
</dbReference>
<evidence type="ECO:0000256" key="6">
    <source>
        <dbReference type="ARBA" id="ARBA00023274"/>
    </source>
</evidence>
<dbReference type="GO" id="GO:0006412">
    <property type="term" value="P:translation"/>
    <property type="evidence" value="ECO:0007669"/>
    <property type="project" value="InterPro"/>
</dbReference>
<evidence type="ECO:0000259" key="7">
    <source>
        <dbReference type="SMART" id="SM00739"/>
    </source>
</evidence>
<dbReference type="InterPro" id="IPR041991">
    <property type="entry name" value="Ribosomal_eL27_KOW"/>
</dbReference>
<dbReference type="PANTHER" id="PTHR10497">
    <property type="entry name" value="60S RIBOSOMAL PROTEIN L27"/>
    <property type="match status" value="1"/>
</dbReference>
<comment type="similarity">
    <text evidence="2">Belongs to the eukaryotic ribosomal protein eL27 family.</text>
</comment>
<dbReference type="SUPFAM" id="SSF50104">
    <property type="entry name" value="Translation proteins SH3-like domain"/>
    <property type="match status" value="1"/>
</dbReference>
<evidence type="ECO:0000313" key="9">
    <source>
        <dbReference type="Proteomes" id="UP000355283"/>
    </source>
</evidence>
<dbReference type="Proteomes" id="UP000355283">
    <property type="component" value="Unassembled WGS sequence"/>
</dbReference>
<dbReference type="GO" id="GO:0003735">
    <property type="term" value="F:structural constituent of ribosome"/>
    <property type="evidence" value="ECO:0007669"/>
    <property type="project" value="InterPro"/>
</dbReference>
<keyword evidence="5" id="KW-0689">Ribosomal protein</keyword>
<dbReference type="InterPro" id="IPR005824">
    <property type="entry name" value="KOW"/>
</dbReference>
<gene>
    <name evidence="8" type="ORF">NSK_006073</name>
</gene>
<keyword evidence="3" id="KW-0150">Chloroplast</keyword>
<proteinExistence type="inferred from homology"/>
<evidence type="ECO:0000256" key="2">
    <source>
        <dbReference type="ARBA" id="ARBA00009124"/>
    </source>
</evidence>
<dbReference type="SMART" id="SM00739">
    <property type="entry name" value="KOW"/>
    <property type="match status" value="1"/>
</dbReference>
<dbReference type="InterPro" id="IPR038655">
    <property type="entry name" value="Ribosomal_eL27_sf"/>
</dbReference>
<evidence type="ECO:0000256" key="1">
    <source>
        <dbReference type="ARBA" id="ARBA00004229"/>
    </source>
</evidence>
<dbReference type="CDD" id="cd06090">
    <property type="entry name" value="KOW_RPL27"/>
    <property type="match status" value="1"/>
</dbReference>
<dbReference type="EMBL" id="SDOX01000096">
    <property type="protein sequence ID" value="TFJ82649.1"/>
    <property type="molecule type" value="Genomic_DNA"/>
</dbReference>
<evidence type="ECO:0000256" key="3">
    <source>
        <dbReference type="ARBA" id="ARBA00022528"/>
    </source>
</evidence>